<dbReference type="OrthoDB" id="2898509at2759"/>
<dbReference type="SUPFAM" id="SSF51735">
    <property type="entry name" value="NAD(P)-binding Rossmann-fold domains"/>
    <property type="match status" value="1"/>
</dbReference>
<dbReference type="PANTHER" id="PTHR47534">
    <property type="entry name" value="YALI0E05731P"/>
    <property type="match status" value="1"/>
</dbReference>
<dbReference type="EMBL" id="SWKV01000045">
    <property type="protein sequence ID" value="KAF3037101.1"/>
    <property type="molecule type" value="Genomic_DNA"/>
</dbReference>
<reference evidence="2" key="1">
    <citation type="submission" date="2019-04" db="EMBL/GenBank/DDBJ databases">
        <title>Sequencing of skin fungus with MAO and IRED activity.</title>
        <authorList>
            <person name="Marsaioli A.J."/>
            <person name="Bonatto J.M.C."/>
            <person name="Reis Junior O."/>
        </authorList>
    </citation>
    <scope>NUCLEOTIDE SEQUENCE</scope>
    <source>
        <strain evidence="2">28M1</strain>
    </source>
</reference>
<evidence type="ECO:0000313" key="2">
    <source>
        <dbReference type="EMBL" id="KAF3037101.1"/>
    </source>
</evidence>
<protein>
    <recommendedName>
        <fullName evidence="4">NAD(P)-binding protein</fullName>
    </recommendedName>
</protein>
<keyword evidence="1" id="KW-0560">Oxidoreductase</keyword>
<dbReference type="GO" id="GO:0016491">
    <property type="term" value="F:oxidoreductase activity"/>
    <property type="evidence" value="ECO:0007669"/>
    <property type="project" value="UniProtKB-KW"/>
</dbReference>
<dbReference type="AlphaFoldDB" id="A0A9P4WNE0"/>
<evidence type="ECO:0000313" key="3">
    <source>
        <dbReference type="Proteomes" id="UP000758155"/>
    </source>
</evidence>
<accession>A0A9P4WNE0</accession>
<dbReference type="InterPro" id="IPR036291">
    <property type="entry name" value="NAD(P)-bd_dom_sf"/>
</dbReference>
<comment type="caution">
    <text evidence="2">The sequence shown here is derived from an EMBL/GenBank/DDBJ whole genome shotgun (WGS) entry which is preliminary data.</text>
</comment>
<dbReference type="PANTHER" id="PTHR47534:SF3">
    <property type="entry name" value="ALCOHOL DEHYDROGENASE-LIKE C-TERMINAL DOMAIN-CONTAINING PROTEIN"/>
    <property type="match status" value="1"/>
</dbReference>
<dbReference type="InterPro" id="IPR052228">
    <property type="entry name" value="Sec_Metab_Biosynth_Oxidored"/>
</dbReference>
<dbReference type="Gene3D" id="3.40.50.720">
    <property type="entry name" value="NAD(P)-binding Rossmann-like Domain"/>
    <property type="match status" value="1"/>
</dbReference>
<keyword evidence="3" id="KW-1185">Reference proteome</keyword>
<proteinExistence type="predicted"/>
<sequence>MPNLQTIRAGISALPQGRPLVVALVGATTGIGSYVAKTWATTFAKDGSKLRVYIVGRNAARAEVLLKYGRDTSPGSDWRFVQVSDLSLIKEVDRVSEIILQQEKHSPFAGGPARLDALYLSQARSPLHESKVNTEGLDSQMALLYYSRMRFIQTLTPLLLASTHTAHVISIFAGNTEDSIKFGEDPIGTAPLEKYGITSVRRNTCFMKTFYFEELAEMHAGKISFVHIYPGLVDGPGFYSEEIPLWFRVTWTILKPLLSWYMTSPETCGQVMVYLATKRYPAKDTVDDTVGAAYSSQRELGGGAYAVGQRGDESKKHSDVNDKYRAKFWNAHTLAFHSLAEAIEHHEKNPKPSKSRQNKRSHA</sequence>
<dbReference type="Proteomes" id="UP000758155">
    <property type="component" value="Unassembled WGS sequence"/>
</dbReference>
<name>A0A9P4WNE0_9PLEO</name>
<evidence type="ECO:0008006" key="4">
    <source>
        <dbReference type="Google" id="ProtNLM"/>
    </source>
</evidence>
<evidence type="ECO:0000256" key="1">
    <source>
        <dbReference type="ARBA" id="ARBA00023002"/>
    </source>
</evidence>
<organism evidence="2 3">
    <name type="scientific">Didymella heteroderae</name>
    <dbReference type="NCBI Taxonomy" id="1769908"/>
    <lineage>
        <taxon>Eukaryota</taxon>
        <taxon>Fungi</taxon>
        <taxon>Dikarya</taxon>
        <taxon>Ascomycota</taxon>
        <taxon>Pezizomycotina</taxon>
        <taxon>Dothideomycetes</taxon>
        <taxon>Pleosporomycetidae</taxon>
        <taxon>Pleosporales</taxon>
        <taxon>Pleosporineae</taxon>
        <taxon>Didymellaceae</taxon>
        <taxon>Didymella</taxon>
    </lineage>
</organism>
<gene>
    <name evidence="2" type="ORF">E8E12_006077</name>
</gene>